<dbReference type="AlphaFoldDB" id="A0A845L618"/>
<dbReference type="Proteomes" id="UP000463470">
    <property type="component" value="Unassembled WGS sequence"/>
</dbReference>
<reference evidence="1 2" key="1">
    <citation type="submission" date="2020-01" db="EMBL/GenBank/DDBJ databases">
        <title>Whole-genome sequence of Heliobacterium undosum DSM 13378.</title>
        <authorList>
            <person name="Kyndt J.A."/>
            <person name="Meyer T.E."/>
        </authorList>
    </citation>
    <scope>NUCLEOTIDE SEQUENCE [LARGE SCALE GENOMIC DNA]</scope>
    <source>
        <strain evidence="1 2">DSM 13378</strain>
    </source>
</reference>
<dbReference type="Gene3D" id="3.40.50.2000">
    <property type="entry name" value="Glycogen Phosphorylase B"/>
    <property type="match status" value="1"/>
</dbReference>
<dbReference type="EMBL" id="WXEY01000017">
    <property type="protein sequence ID" value="MZP30669.1"/>
    <property type="molecule type" value="Genomic_DNA"/>
</dbReference>
<comment type="caution">
    <text evidence="1">The sequence shown here is derived from an EMBL/GenBank/DDBJ whole genome shotgun (WGS) entry which is preliminary data.</text>
</comment>
<keyword evidence="2" id="KW-1185">Reference proteome</keyword>
<proteinExistence type="predicted"/>
<evidence type="ECO:0000313" key="2">
    <source>
        <dbReference type="Proteomes" id="UP000463470"/>
    </source>
</evidence>
<name>A0A845L618_9FIRM</name>
<gene>
    <name evidence="1" type="ORF">GTO91_13200</name>
</gene>
<organism evidence="1 2">
    <name type="scientific">Heliomicrobium undosum</name>
    <dbReference type="NCBI Taxonomy" id="121734"/>
    <lineage>
        <taxon>Bacteria</taxon>
        <taxon>Bacillati</taxon>
        <taxon>Bacillota</taxon>
        <taxon>Clostridia</taxon>
        <taxon>Eubacteriales</taxon>
        <taxon>Heliobacteriaceae</taxon>
        <taxon>Heliomicrobium</taxon>
    </lineage>
</organism>
<dbReference type="SUPFAM" id="SSF53756">
    <property type="entry name" value="UDP-Glycosyltransferase/glycogen phosphorylase"/>
    <property type="match status" value="1"/>
</dbReference>
<sequence>MNFYELNEARRLLGDGWVLLGDKVAGLYKLFSAIQEKMAPLNAVERQRWGEILEKGLKLSEVGKGGAGLVLHLFITSFLLEVTGEERFLHEIYRAAEEAGRPLKERLFLYWQIVRRGFLDRRYLTMENDLRFWALHRSLVSAYGQLLPERLEWIPAEQRDNNRVVVITNQYLGLQHGPTMTALDRAHALQAELGKKVVLINTAEMPRSLPLPFFNPLLATFKSNLSRIDLSRFQGQAFPFYQCKDEMPNLEEMTKIIAWIREIRPAFILSIGGNNITADLCGRIVPVATLGCVNGLAVSEGRFFLPWSPLPEKEQAETVQLGIAAERIIPCDFTFYIRPQRKKMTRADLGIGEKAFVLAIVGGRLDEEVTPAYAEQLAFFLDRNPEAFIAFAGHFERYEKHRAAYPAFARQTCFAGFQDDILAFNEVCDAYLNPPRTGGGTSALEALFKGNPVFTLPAGDVAYVAGPRYHIAGFADIETFMARWRNDPAFREEERASARRRAGELTDTARALGGAIDAMERSFYYS</sequence>
<protein>
    <submittedName>
        <fullName evidence="1">Uncharacterized protein</fullName>
    </submittedName>
</protein>
<accession>A0A845L618</accession>
<dbReference type="RefSeq" id="WP_161259196.1">
    <property type="nucleotide sequence ID" value="NZ_WXEY01000017.1"/>
</dbReference>
<dbReference type="OrthoDB" id="1883113at2"/>
<evidence type="ECO:0000313" key="1">
    <source>
        <dbReference type="EMBL" id="MZP30669.1"/>
    </source>
</evidence>